<dbReference type="KEGG" id="rhoz:GXP67_25015"/>
<dbReference type="SUPFAM" id="SSF51735">
    <property type="entry name" value="NAD(P)-binding Rossmann-fold domains"/>
    <property type="match status" value="1"/>
</dbReference>
<keyword evidence="2" id="KW-0560">Oxidoreductase</keyword>
<protein>
    <submittedName>
        <fullName evidence="3">SDR family NAD(P)-dependent oxidoreductase</fullName>
    </submittedName>
</protein>
<reference evidence="3 4" key="1">
    <citation type="submission" date="2020-01" db="EMBL/GenBank/DDBJ databases">
        <authorList>
            <person name="Kim M.K."/>
        </authorList>
    </citation>
    <scope>NUCLEOTIDE SEQUENCE [LARGE SCALE GENOMIC DNA]</scope>
    <source>
        <strain evidence="3 4">172606-1</strain>
    </source>
</reference>
<evidence type="ECO:0000313" key="4">
    <source>
        <dbReference type="Proteomes" id="UP000480178"/>
    </source>
</evidence>
<dbReference type="InterPro" id="IPR002347">
    <property type="entry name" value="SDR_fam"/>
</dbReference>
<dbReference type="GO" id="GO:0016491">
    <property type="term" value="F:oxidoreductase activity"/>
    <property type="evidence" value="ECO:0007669"/>
    <property type="project" value="UniProtKB-KW"/>
</dbReference>
<dbReference type="RefSeq" id="WP_162445658.1">
    <property type="nucleotide sequence ID" value="NZ_CP048222.1"/>
</dbReference>
<dbReference type="Pfam" id="PF00106">
    <property type="entry name" value="adh_short"/>
    <property type="match status" value="1"/>
</dbReference>
<dbReference type="PANTHER" id="PTHR43669">
    <property type="entry name" value="5-KETO-D-GLUCONATE 5-REDUCTASE"/>
    <property type="match status" value="1"/>
</dbReference>
<sequence>MKQLAIVTGVSGNLGQAVAQNLLQKDIQVIGTIRTEESLPELEKHSHFEKYTLDVTQEEACKQLVTYAANTYGKIHIAALTVGGFAMGNLQETDGASLKKMFAMNFESAYYLAREVFVQMAKHAEGGHIFLVGARPALLPEAGKHMVAYALSKSLLFSLAEILNAEGNKKNVVTTVIVPSTIDTPQNRVAMPDAKFANWVQPSDIAEIISFTASDAAKVIREPVIKVYGNA</sequence>
<evidence type="ECO:0000313" key="3">
    <source>
        <dbReference type="EMBL" id="QHT69674.1"/>
    </source>
</evidence>
<name>A0A6C0GP92_9BACT</name>
<dbReference type="PRINTS" id="PR00081">
    <property type="entry name" value="GDHRDH"/>
</dbReference>
<accession>A0A6C0GP92</accession>
<dbReference type="InterPro" id="IPR036291">
    <property type="entry name" value="NAD(P)-bd_dom_sf"/>
</dbReference>
<dbReference type="PANTHER" id="PTHR43669:SF3">
    <property type="entry name" value="ALCOHOL DEHYDROGENASE, PUTATIVE (AFU_ORTHOLOGUE AFUA_3G03445)-RELATED"/>
    <property type="match status" value="1"/>
</dbReference>
<gene>
    <name evidence="3" type="ORF">GXP67_25015</name>
</gene>
<dbReference type="Gene3D" id="3.40.50.720">
    <property type="entry name" value="NAD(P)-binding Rossmann-like Domain"/>
    <property type="match status" value="1"/>
</dbReference>
<evidence type="ECO:0000256" key="1">
    <source>
        <dbReference type="ARBA" id="ARBA00006484"/>
    </source>
</evidence>
<organism evidence="3 4">
    <name type="scientific">Rhodocytophaga rosea</name>
    <dbReference type="NCBI Taxonomy" id="2704465"/>
    <lineage>
        <taxon>Bacteria</taxon>
        <taxon>Pseudomonadati</taxon>
        <taxon>Bacteroidota</taxon>
        <taxon>Cytophagia</taxon>
        <taxon>Cytophagales</taxon>
        <taxon>Rhodocytophagaceae</taxon>
        <taxon>Rhodocytophaga</taxon>
    </lineage>
</organism>
<keyword evidence="4" id="KW-1185">Reference proteome</keyword>
<dbReference type="Proteomes" id="UP000480178">
    <property type="component" value="Chromosome"/>
</dbReference>
<dbReference type="AlphaFoldDB" id="A0A6C0GP92"/>
<proteinExistence type="inferred from homology"/>
<evidence type="ECO:0000256" key="2">
    <source>
        <dbReference type="ARBA" id="ARBA00023002"/>
    </source>
</evidence>
<dbReference type="EMBL" id="CP048222">
    <property type="protein sequence ID" value="QHT69674.1"/>
    <property type="molecule type" value="Genomic_DNA"/>
</dbReference>
<comment type="similarity">
    <text evidence="1">Belongs to the short-chain dehydrogenases/reductases (SDR) family.</text>
</comment>